<name>A0A6A5XLA7_9PLEO</name>
<protein>
    <recommendedName>
        <fullName evidence="5">Lytic polysaccharide monooxygenase</fullName>
    </recommendedName>
</protein>
<reference evidence="3" key="1">
    <citation type="journal article" date="2020" name="Stud. Mycol.">
        <title>101 Dothideomycetes genomes: a test case for predicting lifestyles and emergence of pathogens.</title>
        <authorList>
            <person name="Haridas S."/>
            <person name="Albert R."/>
            <person name="Binder M."/>
            <person name="Bloem J."/>
            <person name="Labutti K."/>
            <person name="Salamov A."/>
            <person name="Andreopoulos B."/>
            <person name="Baker S."/>
            <person name="Barry K."/>
            <person name="Bills G."/>
            <person name="Bluhm B."/>
            <person name="Cannon C."/>
            <person name="Castanera R."/>
            <person name="Culley D."/>
            <person name="Daum C."/>
            <person name="Ezra D."/>
            <person name="Gonzalez J."/>
            <person name="Henrissat B."/>
            <person name="Kuo A."/>
            <person name="Liang C."/>
            <person name="Lipzen A."/>
            <person name="Lutzoni F."/>
            <person name="Magnuson J."/>
            <person name="Mondo S."/>
            <person name="Nolan M."/>
            <person name="Ohm R."/>
            <person name="Pangilinan J."/>
            <person name="Park H.-J."/>
            <person name="Ramirez L."/>
            <person name="Alfaro M."/>
            <person name="Sun H."/>
            <person name="Tritt A."/>
            <person name="Yoshinaga Y."/>
            <person name="Zwiers L.-H."/>
            <person name="Turgeon B."/>
            <person name="Goodwin S."/>
            <person name="Spatafora J."/>
            <person name="Crous P."/>
            <person name="Grigoriev I."/>
        </authorList>
    </citation>
    <scope>NUCLEOTIDE SEQUENCE</scope>
    <source>
        <strain evidence="3">CBS 175.79</strain>
    </source>
</reference>
<dbReference type="Proteomes" id="UP000799778">
    <property type="component" value="Unassembled WGS sequence"/>
</dbReference>
<keyword evidence="2" id="KW-0732">Signal</keyword>
<dbReference type="EMBL" id="ML978071">
    <property type="protein sequence ID" value="KAF2013629.1"/>
    <property type="molecule type" value="Genomic_DNA"/>
</dbReference>
<evidence type="ECO:0000313" key="3">
    <source>
        <dbReference type="EMBL" id="KAF2013629.1"/>
    </source>
</evidence>
<keyword evidence="4" id="KW-1185">Reference proteome</keyword>
<evidence type="ECO:0000313" key="4">
    <source>
        <dbReference type="Proteomes" id="UP000799778"/>
    </source>
</evidence>
<sequence length="541" mass="57294">MKLRSYVLGVVVGACATTASAQRQVATPVVTPVFPIQNTTTATPTVTALPCENQCSVYYPQLSAISWIPTTQIIYTTKITAAIEMVIIRASGNITLPPSTELIYSIVPSEYQLYERGYNEQGTAVLTIATPLPDGEIFWTPITYPTPWMTYSTEYQWEGVLQTHDKSLSPACATAGPEASNVPLFEWPTYPIPEVKVDENDPFGYDHQPLWVPVEEQPDKKFFDQNFPSESAFSFCESMSHKPTPTKFEAAKYVTVTSTVYTEIHSVGIGHVESSATGWEEPTRPTGPDKTIDIPRVQSTVSGFEDPVSVATGNIFQSAVSNIGGQSSIRGQPPPDIITPIPAVTPTAGRPRDPSTPVFTMIPTVIADQSTTIPAFVIPGSSSIATIGQTVTLDGTPTVLTPPPTVFTSITTTINGVPTAVPVYIINGTSTANLGDTVTVSGQTTVLAAPPAVATWIPTTINGVSTSIPAYIISGTSTATIGQTVIVEGSTTVLSTPTDTQGGGSSQGGPRPTESTFEGSGSLVRASWVACIVPLLFVLLV</sequence>
<feature type="signal peptide" evidence="2">
    <location>
        <begin position="1"/>
        <end position="21"/>
    </location>
</feature>
<dbReference type="GeneID" id="54279683"/>
<dbReference type="OrthoDB" id="3788508at2759"/>
<dbReference type="PROSITE" id="PS51257">
    <property type="entry name" value="PROKAR_LIPOPROTEIN"/>
    <property type="match status" value="1"/>
</dbReference>
<evidence type="ECO:0000256" key="2">
    <source>
        <dbReference type="SAM" id="SignalP"/>
    </source>
</evidence>
<feature type="region of interest" description="Disordered" evidence="1">
    <location>
        <begin position="492"/>
        <end position="518"/>
    </location>
</feature>
<dbReference type="AlphaFoldDB" id="A0A6A5XLA7"/>
<dbReference type="RefSeq" id="XP_033381968.1">
    <property type="nucleotide sequence ID" value="XM_033522286.1"/>
</dbReference>
<gene>
    <name evidence="3" type="ORF">BU24DRAFT_241880</name>
</gene>
<proteinExistence type="predicted"/>
<feature type="chain" id="PRO_5025422325" description="Lytic polysaccharide monooxygenase" evidence="2">
    <location>
        <begin position="22"/>
        <end position="541"/>
    </location>
</feature>
<organism evidence="3 4">
    <name type="scientific">Aaosphaeria arxii CBS 175.79</name>
    <dbReference type="NCBI Taxonomy" id="1450172"/>
    <lineage>
        <taxon>Eukaryota</taxon>
        <taxon>Fungi</taxon>
        <taxon>Dikarya</taxon>
        <taxon>Ascomycota</taxon>
        <taxon>Pezizomycotina</taxon>
        <taxon>Dothideomycetes</taxon>
        <taxon>Pleosporomycetidae</taxon>
        <taxon>Pleosporales</taxon>
        <taxon>Pleosporales incertae sedis</taxon>
        <taxon>Aaosphaeria</taxon>
    </lineage>
</organism>
<evidence type="ECO:0008006" key="5">
    <source>
        <dbReference type="Google" id="ProtNLM"/>
    </source>
</evidence>
<evidence type="ECO:0000256" key="1">
    <source>
        <dbReference type="SAM" id="MobiDB-lite"/>
    </source>
</evidence>
<accession>A0A6A5XLA7</accession>